<feature type="compositionally biased region" description="Acidic residues" evidence="1">
    <location>
        <begin position="54"/>
        <end position="76"/>
    </location>
</feature>
<organism evidence="2">
    <name type="scientific">uncultured Caudovirales phage</name>
    <dbReference type="NCBI Taxonomy" id="2100421"/>
    <lineage>
        <taxon>Viruses</taxon>
        <taxon>Duplodnaviria</taxon>
        <taxon>Heunggongvirae</taxon>
        <taxon>Uroviricota</taxon>
        <taxon>Caudoviricetes</taxon>
        <taxon>Peduoviridae</taxon>
        <taxon>Maltschvirus</taxon>
        <taxon>Maltschvirus maltsch</taxon>
    </lineage>
</organism>
<protein>
    <submittedName>
        <fullName evidence="2">Uncharacterized protein</fullName>
    </submittedName>
</protein>
<dbReference type="EMBL" id="LR798288">
    <property type="protein sequence ID" value="CAB5221336.1"/>
    <property type="molecule type" value="Genomic_DNA"/>
</dbReference>
<evidence type="ECO:0000313" key="2">
    <source>
        <dbReference type="EMBL" id="CAB5221336.1"/>
    </source>
</evidence>
<evidence type="ECO:0000256" key="1">
    <source>
        <dbReference type="SAM" id="MobiDB-lite"/>
    </source>
</evidence>
<accession>A0A6J7WTP8</accession>
<sequence>MTTVADIFNSAFNKDAVSLKTAIDDAMSSRIADAVSDMTADVAASLFGATTGEETVENSEDQEISDTEEEQTDEHL</sequence>
<reference evidence="2" key="1">
    <citation type="submission" date="2020-05" db="EMBL/GenBank/DDBJ databases">
        <authorList>
            <person name="Chiriac C."/>
            <person name="Salcher M."/>
            <person name="Ghai R."/>
            <person name="Kavagutti S V."/>
        </authorList>
    </citation>
    <scope>NUCLEOTIDE SEQUENCE</scope>
</reference>
<name>A0A6J7WTP8_9CAUD</name>
<proteinExistence type="predicted"/>
<gene>
    <name evidence="2" type="ORF">UFOVP247_140</name>
</gene>
<feature type="region of interest" description="Disordered" evidence="1">
    <location>
        <begin position="46"/>
        <end position="76"/>
    </location>
</feature>